<dbReference type="GO" id="GO:0000795">
    <property type="term" value="C:synaptonemal complex"/>
    <property type="evidence" value="ECO:0007669"/>
    <property type="project" value="InterPro"/>
</dbReference>
<keyword evidence="3" id="KW-0469">Meiosis</keyword>
<reference evidence="5" key="4">
    <citation type="submission" date="2025-09" db="UniProtKB">
        <authorList>
            <consortium name="Ensembl"/>
        </authorList>
    </citation>
    <scope>IDENTIFICATION</scope>
</reference>
<dbReference type="FunCoup" id="A0A3B1KDD4">
    <property type="interactions" value="145"/>
</dbReference>
<reference evidence="6" key="2">
    <citation type="journal article" date="2014" name="Nat. Commun.">
        <title>The cavefish genome reveals candidate genes for eye loss.</title>
        <authorList>
            <person name="McGaugh S.E."/>
            <person name="Gross J.B."/>
            <person name="Aken B."/>
            <person name="Blin M."/>
            <person name="Borowsky R."/>
            <person name="Chalopin D."/>
            <person name="Hinaux H."/>
            <person name="Jeffery W.R."/>
            <person name="Keene A."/>
            <person name="Ma L."/>
            <person name="Minx P."/>
            <person name="Murphy D."/>
            <person name="O'Quin K.E."/>
            <person name="Retaux S."/>
            <person name="Rohner N."/>
            <person name="Searle S.M."/>
            <person name="Stahl B.A."/>
            <person name="Tabin C."/>
            <person name="Volff J.N."/>
            <person name="Yoshizawa M."/>
            <person name="Warren W.C."/>
        </authorList>
    </citation>
    <scope>NUCLEOTIDE SEQUENCE [LARGE SCALE GENOMIC DNA]</scope>
    <source>
        <strain evidence="6">female</strain>
    </source>
</reference>
<evidence type="ECO:0000256" key="3">
    <source>
        <dbReference type="ARBA" id="ARBA00023254"/>
    </source>
</evidence>
<evidence type="ECO:0000256" key="2">
    <source>
        <dbReference type="ARBA" id="ARBA00023054"/>
    </source>
</evidence>
<dbReference type="InterPro" id="IPR026676">
    <property type="entry name" value="SYCE1"/>
</dbReference>
<dbReference type="AlphaFoldDB" id="A0A3B1KDD4"/>
<dbReference type="GO" id="GO:0007130">
    <property type="term" value="P:synaptonemal complex assembly"/>
    <property type="evidence" value="ECO:0007669"/>
    <property type="project" value="InterPro"/>
</dbReference>
<protein>
    <submittedName>
        <fullName evidence="5">Si:ch211-199g17.9</fullName>
    </submittedName>
</protein>
<dbReference type="Bgee" id="ENSAMXG00000041603">
    <property type="expression patterns" value="Expressed in testis and 4 other cell types or tissues"/>
</dbReference>
<accession>A0A3B1KDD4</accession>
<proteinExistence type="inferred from homology"/>
<evidence type="ECO:0000256" key="4">
    <source>
        <dbReference type="SAM" id="Coils"/>
    </source>
</evidence>
<dbReference type="GeneTree" id="ENSGT00390000017352"/>
<name>A0A3B1KDD4_ASTMX</name>
<dbReference type="PANTHER" id="PTHR21731">
    <property type="entry name" value="SYNAPTONEMAL COMPLEX CENTRAL ELEMENT PROTEIN 1-LIKE"/>
    <property type="match status" value="1"/>
</dbReference>
<dbReference type="Pfam" id="PF15233">
    <property type="entry name" value="SYCE1"/>
    <property type="match status" value="1"/>
</dbReference>
<reference evidence="6" key="1">
    <citation type="submission" date="2013-03" db="EMBL/GenBank/DDBJ databases">
        <authorList>
            <person name="Jeffery W."/>
            <person name="Warren W."/>
            <person name="Wilson R.K."/>
        </authorList>
    </citation>
    <scope>NUCLEOTIDE SEQUENCE</scope>
    <source>
        <strain evidence="6">female</strain>
    </source>
</reference>
<dbReference type="Proteomes" id="UP000018467">
    <property type="component" value="Unassembled WGS sequence"/>
</dbReference>
<feature type="coiled-coil region" evidence="4">
    <location>
        <begin position="7"/>
        <end position="87"/>
    </location>
</feature>
<evidence type="ECO:0000256" key="1">
    <source>
        <dbReference type="ARBA" id="ARBA00010094"/>
    </source>
</evidence>
<evidence type="ECO:0000313" key="5">
    <source>
        <dbReference type="Ensembl" id="ENSAMXP00000051709.1"/>
    </source>
</evidence>
<dbReference type="InParanoid" id="A0A3B1KDD4"/>
<keyword evidence="2 4" id="KW-0175">Coiled coil</keyword>
<sequence length="184" mass="21722">SDNEPKIEELLKKLKKLQQKLDLEEDVKEAYSLKNTLHDEEDASIEVLKLQEMLNEKNTCRSLQLKCEDLEQESQQFELKQQKEELAGQYGCQIQETKLRHRKIMKFENHLQQLMGQHKNLYTVFTPERLSTEIQSAEYATQQLLKAQQMLEQVAHLQEQLNKAQATDSVKRMHDELFTKILHS</sequence>
<comment type="similarity">
    <text evidence="1">Belongs to the SYCE family.</text>
</comment>
<dbReference type="STRING" id="7994.ENSAMXP00000051709"/>
<evidence type="ECO:0000313" key="6">
    <source>
        <dbReference type="Proteomes" id="UP000018467"/>
    </source>
</evidence>
<dbReference type="PANTHER" id="PTHR21731:SF1">
    <property type="entry name" value="SYNAPTONEMAL COMPLEX CENTRAL ELEMENT PROTEIN 1-LIKE"/>
    <property type="match status" value="1"/>
</dbReference>
<keyword evidence="6" id="KW-1185">Reference proteome</keyword>
<dbReference type="Ensembl" id="ENSAMXT00000048440.1">
    <property type="protein sequence ID" value="ENSAMXP00000051709.1"/>
    <property type="gene ID" value="ENSAMXG00000041603.1"/>
</dbReference>
<reference evidence="5" key="3">
    <citation type="submission" date="2025-08" db="UniProtKB">
        <authorList>
            <consortium name="Ensembl"/>
        </authorList>
    </citation>
    <scope>IDENTIFICATION</scope>
</reference>
<organism evidence="5 6">
    <name type="scientific">Astyanax mexicanus</name>
    <name type="common">Blind cave fish</name>
    <name type="synonym">Astyanax fasciatus mexicanus</name>
    <dbReference type="NCBI Taxonomy" id="7994"/>
    <lineage>
        <taxon>Eukaryota</taxon>
        <taxon>Metazoa</taxon>
        <taxon>Chordata</taxon>
        <taxon>Craniata</taxon>
        <taxon>Vertebrata</taxon>
        <taxon>Euteleostomi</taxon>
        <taxon>Actinopterygii</taxon>
        <taxon>Neopterygii</taxon>
        <taxon>Teleostei</taxon>
        <taxon>Ostariophysi</taxon>
        <taxon>Characiformes</taxon>
        <taxon>Characoidei</taxon>
        <taxon>Acestrorhamphidae</taxon>
        <taxon>Acestrorhamphinae</taxon>
        <taxon>Astyanax</taxon>
    </lineage>
</organism>